<protein>
    <submittedName>
        <fullName evidence="1">Uncharacterized protein</fullName>
    </submittedName>
</protein>
<name>A0ABN6S779_9BACT</name>
<proteinExistence type="predicted"/>
<organism evidence="1 2">
    <name type="scientific">Pseudodesulfovibrio nedwellii</name>
    <dbReference type="NCBI Taxonomy" id="2973072"/>
    <lineage>
        <taxon>Bacteria</taxon>
        <taxon>Pseudomonadati</taxon>
        <taxon>Thermodesulfobacteriota</taxon>
        <taxon>Desulfovibrionia</taxon>
        <taxon>Desulfovibrionales</taxon>
        <taxon>Desulfovibrionaceae</taxon>
    </lineage>
</organism>
<sequence>MFVIGSLFLGGQGLRYLFHYNQLEEIRSEINAQYMSALGQDIGTSPFGRLQFEHGKLLATNSIGLDPLKLLAALSRPADENLRLEGITLSGKTGRVRGSFAGDEQGFTTYFDKLTDDDHYLFSLYKSDPVGDRIVFSLNVELQ</sequence>
<keyword evidence="2" id="KW-1185">Reference proteome</keyword>
<evidence type="ECO:0000313" key="1">
    <source>
        <dbReference type="EMBL" id="BDQ37966.1"/>
    </source>
</evidence>
<evidence type="ECO:0000313" key="2">
    <source>
        <dbReference type="Proteomes" id="UP001317742"/>
    </source>
</evidence>
<dbReference type="Proteomes" id="UP001317742">
    <property type="component" value="Chromosome"/>
</dbReference>
<dbReference type="EMBL" id="AP026709">
    <property type="protein sequence ID" value="BDQ37966.1"/>
    <property type="molecule type" value="Genomic_DNA"/>
</dbReference>
<accession>A0ABN6S779</accession>
<reference evidence="1 2" key="1">
    <citation type="submission" date="2022-08" db="EMBL/GenBank/DDBJ databases">
        <title>Genome Sequence of the sulphate-reducing bacterium, Pseudodesulfovibrio sp. SYK.</title>
        <authorList>
            <person name="Kondo R."/>
            <person name="Kataoka T."/>
        </authorList>
    </citation>
    <scope>NUCLEOTIDE SEQUENCE [LARGE SCALE GENOMIC DNA]</scope>
    <source>
        <strain evidence="1 2">SYK</strain>
    </source>
</reference>
<gene>
    <name evidence="1" type="ORF">SYK_23260</name>
</gene>